<organism evidence="9 10">
    <name type="scientific">Aetokthonos hydrillicola Thurmond2011</name>
    <dbReference type="NCBI Taxonomy" id="2712845"/>
    <lineage>
        <taxon>Bacteria</taxon>
        <taxon>Bacillati</taxon>
        <taxon>Cyanobacteriota</taxon>
        <taxon>Cyanophyceae</taxon>
        <taxon>Nostocales</taxon>
        <taxon>Hapalosiphonaceae</taxon>
        <taxon>Aetokthonos</taxon>
    </lineage>
</organism>
<dbReference type="CDD" id="cd06225">
    <property type="entry name" value="HAMP"/>
    <property type="match status" value="2"/>
</dbReference>
<evidence type="ECO:0000259" key="6">
    <source>
        <dbReference type="PROSITE" id="PS50046"/>
    </source>
</evidence>
<keyword evidence="5" id="KW-1133">Transmembrane helix</keyword>
<dbReference type="GO" id="GO:0007165">
    <property type="term" value="P:signal transduction"/>
    <property type="evidence" value="ECO:0007669"/>
    <property type="project" value="UniProtKB-KW"/>
</dbReference>
<feature type="domain" description="Methyl-accepting transducer" evidence="7">
    <location>
        <begin position="396"/>
        <end position="632"/>
    </location>
</feature>
<protein>
    <submittedName>
        <fullName evidence="9">Methyl-accepting chemotaxis protein</fullName>
    </submittedName>
</protein>
<dbReference type="InterPro" id="IPR003018">
    <property type="entry name" value="GAF"/>
</dbReference>
<dbReference type="SUPFAM" id="SSF55781">
    <property type="entry name" value="GAF domain-like"/>
    <property type="match status" value="1"/>
</dbReference>
<feature type="coiled-coil region" evidence="4">
    <location>
        <begin position="132"/>
        <end position="163"/>
    </location>
</feature>
<feature type="domain" description="HAMP" evidence="8">
    <location>
        <begin position="340"/>
        <end position="391"/>
    </location>
</feature>
<dbReference type="AlphaFoldDB" id="A0AAP5I5C0"/>
<dbReference type="Gene3D" id="1.10.287.950">
    <property type="entry name" value="Methyl-accepting chemotaxis protein"/>
    <property type="match status" value="1"/>
</dbReference>
<keyword evidence="5" id="KW-0812">Transmembrane</keyword>
<evidence type="ECO:0000259" key="7">
    <source>
        <dbReference type="PROSITE" id="PS50111"/>
    </source>
</evidence>
<accession>A0AAP5I5C0</accession>
<dbReference type="InterPro" id="IPR003660">
    <property type="entry name" value="HAMP_dom"/>
</dbReference>
<feature type="transmembrane region" description="Helical" evidence="5">
    <location>
        <begin position="29"/>
        <end position="49"/>
    </location>
</feature>
<sequence length="669" mass="72870">MTKNKTKNTNSLPKKRLLPIKQTSLRTKAIAFAMAISILPVLGVGIAAYDLVNQSTVEQSNSTQNNNAFVQQRQLLLVLEMGTLLTALIVGVSAVLITNRLVQPIIAATAAVKKMGEGNLETRVAIQGDDELAALGSHINQMADQLQELLEKQTAEAERLKLFTNFLSGSLNLENVYNLAVEEIRKTLQADRTVIYKFDENSQGSIIAESVLPNWSEARKVSINDPCLSNYVQRYPKGNVVAINNIYEVGLSECYLQQLESLEVKANLVVPILVGEHVVGLLIAHQCSQPRRWLKSEISLFEQFATIVGLALERANLLQQTQEALSQAERFSEEQSQHEKHLQLQLLQVIECIEGVSRGDLTVRAEVTSGEVGIVADFFNVIVESLREIVMQVKSASTQVGHAISDHSGAINQVADEAFKQAQQINSTLDSVDQMTHSTTTVANKAKQAAVIAHNASQSAEAGCEAIDLTVENIIRLRDTMAETTKKVKRLGESSQHISRVIALINQIALQTNLLAINAGIEAGRAGQDGQGFVVIAEEVAVLAAQSTSATSEIEEIIANIQLETNEVVKAMEIGTTHVVQGTYQVQNTKQSLIQILDVSRQIDELVQSISTATVSQVQTSKEVSYLVKEIAKVSEITSSLSRQVSAALHQTVEISEKLQASVGTFKVD</sequence>
<dbReference type="Gene3D" id="3.30.450.40">
    <property type="match status" value="1"/>
</dbReference>
<dbReference type="SMART" id="SM00304">
    <property type="entry name" value="HAMP"/>
    <property type="match status" value="2"/>
</dbReference>
<dbReference type="SMART" id="SM00283">
    <property type="entry name" value="MA"/>
    <property type="match status" value="1"/>
</dbReference>
<name>A0AAP5I5C0_9CYAN</name>
<keyword evidence="5" id="KW-0472">Membrane</keyword>
<dbReference type="Pfam" id="PF01590">
    <property type="entry name" value="GAF"/>
    <property type="match status" value="1"/>
</dbReference>
<dbReference type="PROSITE" id="PS50111">
    <property type="entry name" value="CHEMOTAXIS_TRANSDUC_2"/>
    <property type="match status" value="1"/>
</dbReference>
<dbReference type="Pfam" id="PF00015">
    <property type="entry name" value="MCPsignal"/>
    <property type="match status" value="1"/>
</dbReference>
<dbReference type="PROSITE" id="PS50046">
    <property type="entry name" value="PHYTOCHROME_2"/>
    <property type="match status" value="1"/>
</dbReference>
<keyword evidence="4" id="KW-0175">Coiled coil</keyword>
<keyword evidence="1 3" id="KW-0807">Transducer</keyword>
<feature type="domain" description="HAMP" evidence="8">
    <location>
        <begin position="99"/>
        <end position="151"/>
    </location>
</feature>
<feature type="domain" description="Phytochrome chromophore attachment site" evidence="6">
    <location>
        <begin position="172"/>
        <end position="307"/>
    </location>
</feature>
<proteinExistence type="inferred from homology"/>
<dbReference type="SMART" id="SM00065">
    <property type="entry name" value="GAF"/>
    <property type="match status" value="1"/>
</dbReference>
<comment type="caution">
    <text evidence="9">The sequence shown here is derived from an EMBL/GenBank/DDBJ whole genome shotgun (WGS) entry which is preliminary data.</text>
</comment>
<dbReference type="InterPro" id="IPR004089">
    <property type="entry name" value="MCPsignal_dom"/>
</dbReference>
<dbReference type="InterPro" id="IPR016132">
    <property type="entry name" value="Phyto_chromo_attachment"/>
</dbReference>
<evidence type="ECO:0000256" key="3">
    <source>
        <dbReference type="PROSITE-ProRule" id="PRU00284"/>
    </source>
</evidence>
<evidence type="ECO:0000313" key="10">
    <source>
        <dbReference type="Proteomes" id="UP000667802"/>
    </source>
</evidence>
<dbReference type="Pfam" id="PF00672">
    <property type="entry name" value="HAMP"/>
    <property type="match status" value="1"/>
</dbReference>
<dbReference type="SUPFAM" id="SSF58104">
    <property type="entry name" value="Methyl-accepting chemotaxis protein (MCP) signaling domain"/>
    <property type="match status" value="1"/>
</dbReference>
<evidence type="ECO:0000259" key="8">
    <source>
        <dbReference type="PROSITE" id="PS50885"/>
    </source>
</evidence>
<dbReference type="InterPro" id="IPR029016">
    <property type="entry name" value="GAF-like_dom_sf"/>
</dbReference>
<dbReference type="PANTHER" id="PTHR32089:SF114">
    <property type="entry name" value="METHYL-ACCEPTING CHEMOTAXIS PROTEIN MCPB"/>
    <property type="match status" value="1"/>
</dbReference>
<evidence type="ECO:0000256" key="2">
    <source>
        <dbReference type="ARBA" id="ARBA00029447"/>
    </source>
</evidence>
<evidence type="ECO:0000256" key="5">
    <source>
        <dbReference type="SAM" id="Phobius"/>
    </source>
</evidence>
<reference evidence="10" key="1">
    <citation type="journal article" date="2021" name="Science">
        <title>Hunting the eagle killer: A cyanobacterial neurotoxin causes vacuolar myelinopathy.</title>
        <authorList>
            <person name="Breinlinger S."/>
            <person name="Phillips T.J."/>
            <person name="Haram B.N."/>
            <person name="Mares J."/>
            <person name="Martinez Yerena J.A."/>
            <person name="Hrouzek P."/>
            <person name="Sobotka R."/>
            <person name="Henderson W.M."/>
            <person name="Schmieder P."/>
            <person name="Williams S.M."/>
            <person name="Lauderdale J.D."/>
            <person name="Wilde H.D."/>
            <person name="Gerrin W."/>
            <person name="Kust A."/>
            <person name="Washington J.W."/>
            <person name="Wagner C."/>
            <person name="Geier B."/>
            <person name="Liebeke M."/>
            <person name="Enke H."/>
            <person name="Niedermeyer T.H.J."/>
            <person name="Wilde S.B."/>
        </authorList>
    </citation>
    <scope>NUCLEOTIDE SEQUENCE [LARGE SCALE GENOMIC DNA]</scope>
    <source>
        <strain evidence="10">Thurmond2011</strain>
    </source>
</reference>
<evidence type="ECO:0000256" key="1">
    <source>
        <dbReference type="ARBA" id="ARBA00023224"/>
    </source>
</evidence>
<gene>
    <name evidence="9" type="ORF">G7B40_012145</name>
</gene>
<comment type="similarity">
    <text evidence="2">Belongs to the methyl-accepting chemotaxis (MCP) protein family.</text>
</comment>
<dbReference type="EMBL" id="JAALHA020000004">
    <property type="protein sequence ID" value="MDR9895312.1"/>
    <property type="molecule type" value="Genomic_DNA"/>
</dbReference>
<dbReference type="SUPFAM" id="SSF158472">
    <property type="entry name" value="HAMP domain-like"/>
    <property type="match status" value="1"/>
</dbReference>
<dbReference type="Proteomes" id="UP000667802">
    <property type="component" value="Unassembled WGS sequence"/>
</dbReference>
<evidence type="ECO:0000256" key="4">
    <source>
        <dbReference type="SAM" id="Coils"/>
    </source>
</evidence>
<feature type="transmembrane region" description="Helical" evidence="5">
    <location>
        <begin position="75"/>
        <end position="97"/>
    </location>
</feature>
<keyword evidence="10" id="KW-1185">Reference proteome</keyword>
<dbReference type="PROSITE" id="PS50885">
    <property type="entry name" value="HAMP"/>
    <property type="match status" value="2"/>
</dbReference>
<dbReference type="Gene3D" id="6.10.340.10">
    <property type="match status" value="1"/>
</dbReference>
<evidence type="ECO:0000313" key="9">
    <source>
        <dbReference type="EMBL" id="MDR9895312.1"/>
    </source>
</evidence>
<dbReference type="PANTHER" id="PTHR32089">
    <property type="entry name" value="METHYL-ACCEPTING CHEMOTAXIS PROTEIN MCPB"/>
    <property type="match status" value="1"/>
</dbReference>
<dbReference type="GO" id="GO:0016020">
    <property type="term" value="C:membrane"/>
    <property type="evidence" value="ECO:0007669"/>
    <property type="project" value="InterPro"/>
</dbReference>